<feature type="chain" id="PRO_5047439180" description="Tripartite tricarboxylate transporter substrate binding protein" evidence="2">
    <location>
        <begin position="26"/>
        <end position="324"/>
    </location>
</feature>
<dbReference type="InterPro" id="IPR042100">
    <property type="entry name" value="Bug_dom1"/>
</dbReference>
<evidence type="ECO:0000256" key="2">
    <source>
        <dbReference type="SAM" id="SignalP"/>
    </source>
</evidence>
<comment type="caution">
    <text evidence="3">The sequence shown here is derived from an EMBL/GenBank/DDBJ whole genome shotgun (WGS) entry which is preliminary data.</text>
</comment>
<organism evidence="3 4">
    <name type="scientific">Siminovitchia fordii</name>
    <dbReference type="NCBI Taxonomy" id="254759"/>
    <lineage>
        <taxon>Bacteria</taxon>
        <taxon>Bacillati</taxon>
        <taxon>Bacillota</taxon>
        <taxon>Bacilli</taxon>
        <taxon>Bacillales</taxon>
        <taxon>Bacillaceae</taxon>
        <taxon>Siminovitchia</taxon>
    </lineage>
</organism>
<dbReference type="PANTHER" id="PTHR42928">
    <property type="entry name" value="TRICARBOXYLATE-BINDING PROTEIN"/>
    <property type="match status" value="1"/>
</dbReference>
<accession>A0ABQ4K8W4</accession>
<dbReference type="Gene3D" id="3.40.190.150">
    <property type="entry name" value="Bordetella uptake gene, domain 1"/>
    <property type="match status" value="1"/>
</dbReference>
<evidence type="ECO:0000313" key="3">
    <source>
        <dbReference type="EMBL" id="GIN21603.1"/>
    </source>
</evidence>
<dbReference type="InterPro" id="IPR005064">
    <property type="entry name" value="BUG"/>
</dbReference>
<dbReference type="RefSeq" id="WP_018707567.1">
    <property type="nucleotide sequence ID" value="NZ_BOQT01000009.1"/>
</dbReference>
<evidence type="ECO:0000313" key="4">
    <source>
        <dbReference type="Proteomes" id="UP000680279"/>
    </source>
</evidence>
<protein>
    <recommendedName>
        <fullName evidence="5">Tripartite tricarboxylate transporter substrate binding protein</fullName>
    </recommendedName>
</protein>
<sequence length="324" mass="35027">MKKRTLWSLLLIFSLLLAACGSDEAGGKTDDYPNKTIQFIVPWDAGGDSDAINRIIAEELEKELGQTVVVKNIAGASGVIGAQEALTAKPDGYTILAVHDSVTMSELTGQADFGFSDFEPIAMMTSTYDAIATHPDNPWNSMEELVEDAKKNPGKISYAASIGSTSQLDPALIQTASDIEFNIVGFDGTAQRMKAVVGNDVDLGSVSVAAGKDYISSNRMKLLGYAGEERNPELPDVPTLKEQGIDVVTGTNRGVAAPKDTPEEMIKRLSDALEKVANNDSFKNRIEEMGTDVNFKNTEEYTEFIKISEETMKKSLENSGLLKK</sequence>
<feature type="signal peptide" evidence="2">
    <location>
        <begin position="1"/>
        <end position="25"/>
    </location>
</feature>
<gene>
    <name evidence="3" type="ORF">J1TS3_27370</name>
</gene>
<dbReference type="PIRSF" id="PIRSF017082">
    <property type="entry name" value="YflP"/>
    <property type="match status" value="1"/>
</dbReference>
<evidence type="ECO:0008006" key="5">
    <source>
        <dbReference type="Google" id="ProtNLM"/>
    </source>
</evidence>
<dbReference type="PROSITE" id="PS51257">
    <property type="entry name" value="PROKAR_LIPOPROTEIN"/>
    <property type="match status" value="1"/>
</dbReference>
<dbReference type="Proteomes" id="UP000680279">
    <property type="component" value="Unassembled WGS sequence"/>
</dbReference>
<evidence type="ECO:0000256" key="1">
    <source>
        <dbReference type="ARBA" id="ARBA00006987"/>
    </source>
</evidence>
<dbReference type="CDD" id="cd07012">
    <property type="entry name" value="PBP2_Bug_TTT"/>
    <property type="match status" value="1"/>
</dbReference>
<proteinExistence type="inferred from homology"/>
<dbReference type="Pfam" id="PF03401">
    <property type="entry name" value="TctC"/>
    <property type="match status" value="1"/>
</dbReference>
<dbReference type="EMBL" id="BOQT01000009">
    <property type="protein sequence ID" value="GIN21603.1"/>
    <property type="molecule type" value="Genomic_DNA"/>
</dbReference>
<name>A0ABQ4K8W4_9BACI</name>
<dbReference type="Gene3D" id="3.40.190.10">
    <property type="entry name" value="Periplasmic binding protein-like II"/>
    <property type="match status" value="1"/>
</dbReference>
<comment type="similarity">
    <text evidence="1">Belongs to the UPF0065 (bug) family.</text>
</comment>
<dbReference type="SUPFAM" id="SSF53850">
    <property type="entry name" value="Periplasmic binding protein-like II"/>
    <property type="match status" value="1"/>
</dbReference>
<keyword evidence="4" id="KW-1185">Reference proteome</keyword>
<dbReference type="PANTHER" id="PTHR42928:SF5">
    <property type="entry name" value="BLR1237 PROTEIN"/>
    <property type="match status" value="1"/>
</dbReference>
<reference evidence="3 4" key="1">
    <citation type="submission" date="2021-03" db="EMBL/GenBank/DDBJ databases">
        <title>Antimicrobial resistance genes in bacteria isolated from Japanese honey, and their potential for conferring macrolide and lincosamide resistance in the American foulbrood pathogen Paenibacillus larvae.</title>
        <authorList>
            <person name="Okamoto M."/>
            <person name="Kumagai M."/>
            <person name="Kanamori H."/>
            <person name="Takamatsu D."/>
        </authorList>
    </citation>
    <scope>NUCLEOTIDE SEQUENCE [LARGE SCALE GENOMIC DNA]</scope>
    <source>
        <strain evidence="3 4">J1TS3</strain>
    </source>
</reference>
<keyword evidence="2" id="KW-0732">Signal</keyword>